<dbReference type="Proteomes" id="UP000299102">
    <property type="component" value="Unassembled WGS sequence"/>
</dbReference>
<accession>A0A4C1X8G9</accession>
<dbReference type="EMBL" id="BGZK01000738">
    <property type="protein sequence ID" value="GBP58527.1"/>
    <property type="molecule type" value="Genomic_DNA"/>
</dbReference>
<protein>
    <submittedName>
        <fullName evidence="1">Uncharacterized protein</fullName>
    </submittedName>
</protein>
<comment type="caution">
    <text evidence="1">The sequence shown here is derived from an EMBL/GenBank/DDBJ whole genome shotgun (WGS) entry which is preliminary data.</text>
</comment>
<dbReference type="AlphaFoldDB" id="A0A4C1X8G9"/>
<name>A0A4C1X8G9_EUMVA</name>
<reference evidence="1 2" key="1">
    <citation type="journal article" date="2019" name="Commun. Biol.">
        <title>The bagworm genome reveals a unique fibroin gene that provides high tensile strength.</title>
        <authorList>
            <person name="Kono N."/>
            <person name="Nakamura H."/>
            <person name="Ohtoshi R."/>
            <person name="Tomita M."/>
            <person name="Numata K."/>
            <person name="Arakawa K."/>
        </authorList>
    </citation>
    <scope>NUCLEOTIDE SEQUENCE [LARGE SCALE GENOMIC DNA]</scope>
</reference>
<sequence>MVHGIRKNERQTNSYDVFYNKRKKRNEVERPTMEFCRVWQLESPLAWRWRNMKWELLVFPLGRIVNACRMFGKANQYALWYQVFNYDSFSSLYPTARKELCIVLCEVLI</sequence>
<keyword evidence="2" id="KW-1185">Reference proteome</keyword>
<evidence type="ECO:0000313" key="2">
    <source>
        <dbReference type="Proteomes" id="UP000299102"/>
    </source>
</evidence>
<organism evidence="1 2">
    <name type="scientific">Eumeta variegata</name>
    <name type="common">Bagworm moth</name>
    <name type="synonym">Eumeta japonica</name>
    <dbReference type="NCBI Taxonomy" id="151549"/>
    <lineage>
        <taxon>Eukaryota</taxon>
        <taxon>Metazoa</taxon>
        <taxon>Ecdysozoa</taxon>
        <taxon>Arthropoda</taxon>
        <taxon>Hexapoda</taxon>
        <taxon>Insecta</taxon>
        <taxon>Pterygota</taxon>
        <taxon>Neoptera</taxon>
        <taxon>Endopterygota</taxon>
        <taxon>Lepidoptera</taxon>
        <taxon>Glossata</taxon>
        <taxon>Ditrysia</taxon>
        <taxon>Tineoidea</taxon>
        <taxon>Psychidae</taxon>
        <taxon>Oiketicinae</taxon>
        <taxon>Eumeta</taxon>
    </lineage>
</organism>
<proteinExistence type="predicted"/>
<gene>
    <name evidence="1" type="ORF">EVAR_34529_1</name>
</gene>
<evidence type="ECO:0000313" key="1">
    <source>
        <dbReference type="EMBL" id="GBP58527.1"/>
    </source>
</evidence>